<proteinExistence type="predicted"/>
<organism evidence="1 2">
    <name type="scientific">Candidatus Aramenus sulfurataquae</name>
    <dbReference type="NCBI Taxonomy" id="1326980"/>
    <lineage>
        <taxon>Archaea</taxon>
        <taxon>Thermoproteota</taxon>
        <taxon>Thermoprotei</taxon>
        <taxon>Sulfolobales</taxon>
        <taxon>Sulfolobaceae</taxon>
        <taxon>Candidatus Aramenus</taxon>
    </lineage>
</organism>
<sequence>MFVALNEREFDDVITRFKELVYEYNSKIKEYNVYLKPFHVVNKGGKRYFYIGKYWYKLERINGKLKWIYLGKEKPIKEMPDPPRFPDATIIKAENKYIVDDEIFKELRASVLSDKL</sequence>
<gene>
    <name evidence="1" type="ORF">TQ35_0001510</name>
</gene>
<dbReference type="Proteomes" id="UP000053480">
    <property type="component" value="Unassembled WGS sequence"/>
</dbReference>
<dbReference type="EMBL" id="JZWS03000001">
    <property type="protein sequence ID" value="MEW9490871.1"/>
    <property type="molecule type" value="Genomic_DNA"/>
</dbReference>
<name>A0ACC6TM92_9CREN</name>
<accession>A0ACC6TM92</accession>
<evidence type="ECO:0000313" key="1">
    <source>
        <dbReference type="EMBL" id="MEW9490871.1"/>
    </source>
</evidence>
<protein>
    <submittedName>
        <fullName evidence="1">Uncharacterized protein</fullName>
    </submittedName>
</protein>
<evidence type="ECO:0000313" key="2">
    <source>
        <dbReference type="Proteomes" id="UP000053480"/>
    </source>
</evidence>
<comment type="caution">
    <text evidence="1">The sequence shown here is derived from an EMBL/GenBank/DDBJ whole genome shotgun (WGS) entry which is preliminary data.</text>
</comment>
<reference evidence="1" key="1">
    <citation type="submission" date="2024-07" db="EMBL/GenBank/DDBJ databases">
        <title>Metagenome and Metagenome-Assembled Genomes of Archaea from a hot spring from the geothermal field of Los Azufres, Mexico.</title>
        <authorList>
            <person name="Marin-Paredes R."/>
            <person name="Martinez-Romero E."/>
            <person name="Servin-Garciduenas L.E."/>
        </authorList>
    </citation>
    <scope>NUCLEOTIDE SEQUENCE</scope>
    <source>
        <strain evidence="1">AZ1-454</strain>
    </source>
</reference>